<dbReference type="Proteomes" id="UP000054485">
    <property type="component" value="Unassembled WGS sequence"/>
</dbReference>
<dbReference type="STRING" id="930992.A0A0D0B8W1"/>
<dbReference type="InterPro" id="IPR013762">
    <property type="entry name" value="Integrase-like_cat_sf"/>
</dbReference>
<dbReference type="Gene3D" id="1.10.443.10">
    <property type="entry name" value="Intergrase catalytic core"/>
    <property type="match status" value="1"/>
</dbReference>
<dbReference type="GO" id="GO:0003677">
    <property type="term" value="F:DNA binding"/>
    <property type="evidence" value="ECO:0007669"/>
    <property type="project" value="InterPro"/>
</dbReference>
<sequence length="236" mass="26874">HHFPLKPTPDTMSYYITFMSHHIQPRSVEAYLSGIVNQLEPHFPLVRQSRQSLLVKRTLRGALRTLGRPILRKSPILRDDLLCVLNGLPHPLTHDDLLWIMQLHCGFYALLRLGELVVPDVLASRDFSKISLRTSVVVSVNDFSFLIQRDKSDSRYEGNRVVIQRSLVGSDPLPLFTRYLASRDSRYPLHPYLWLRSNGLPPTRTWFIHNLRKFFPATISGHSMRAGGATSLAAAG</sequence>
<dbReference type="EMBL" id="KN835229">
    <property type="protein sequence ID" value="KIK42812.1"/>
    <property type="molecule type" value="Genomic_DNA"/>
</dbReference>
<dbReference type="GO" id="GO:0006310">
    <property type="term" value="P:DNA recombination"/>
    <property type="evidence" value="ECO:0007669"/>
    <property type="project" value="UniProtKB-KW"/>
</dbReference>
<dbReference type="GO" id="GO:0015074">
    <property type="term" value="P:DNA integration"/>
    <property type="evidence" value="ECO:0007669"/>
    <property type="project" value="InterPro"/>
</dbReference>
<feature type="non-terminal residue" evidence="2">
    <location>
        <position position="236"/>
    </location>
</feature>
<protein>
    <submittedName>
        <fullName evidence="2">Uncharacterized protein</fullName>
    </submittedName>
</protein>
<reference evidence="2 3" key="1">
    <citation type="submission" date="2014-04" db="EMBL/GenBank/DDBJ databases">
        <authorList>
            <consortium name="DOE Joint Genome Institute"/>
            <person name="Kuo A."/>
            <person name="Ruytinx J."/>
            <person name="Rineau F."/>
            <person name="Colpaert J."/>
            <person name="Kohler A."/>
            <person name="Nagy L.G."/>
            <person name="Floudas D."/>
            <person name="Copeland A."/>
            <person name="Barry K.W."/>
            <person name="Cichocki N."/>
            <person name="Veneault-Fourrey C."/>
            <person name="LaButti K."/>
            <person name="Lindquist E.A."/>
            <person name="Lipzen A."/>
            <person name="Lundell T."/>
            <person name="Morin E."/>
            <person name="Murat C."/>
            <person name="Sun H."/>
            <person name="Tunlid A."/>
            <person name="Henrissat B."/>
            <person name="Grigoriev I.V."/>
            <person name="Hibbett D.S."/>
            <person name="Martin F."/>
            <person name="Nordberg H.P."/>
            <person name="Cantor M.N."/>
            <person name="Hua S.X."/>
        </authorList>
    </citation>
    <scope>NUCLEOTIDE SEQUENCE [LARGE SCALE GENOMIC DNA]</scope>
    <source>
        <strain evidence="2 3">UH-Slu-Lm8-n1</strain>
    </source>
</reference>
<dbReference type="InParanoid" id="A0A0D0B8W1"/>
<dbReference type="HOGENOM" id="CLU_083223_0_0_1"/>
<accession>A0A0D0B8W1</accession>
<evidence type="ECO:0000313" key="2">
    <source>
        <dbReference type="EMBL" id="KIK42812.1"/>
    </source>
</evidence>
<dbReference type="SUPFAM" id="SSF56349">
    <property type="entry name" value="DNA breaking-rejoining enzymes"/>
    <property type="match status" value="1"/>
</dbReference>
<organism evidence="2 3">
    <name type="scientific">Suillus luteus UH-Slu-Lm8-n1</name>
    <dbReference type="NCBI Taxonomy" id="930992"/>
    <lineage>
        <taxon>Eukaryota</taxon>
        <taxon>Fungi</taxon>
        <taxon>Dikarya</taxon>
        <taxon>Basidiomycota</taxon>
        <taxon>Agaricomycotina</taxon>
        <taxon>Agaricomycetes</taxon>
        <taxon>Agaricomycetidae</taxon>
        <taxon>Boletales</taxon>
        <taxon>Suillineae</taxon>
        <taxon>Suillaceae</taxon>
        <taxon>Suillus</taxon>
    </lineage>
</organism>
<feature type="non-terminal residue" evidence="2">
    <location>
        <position position="1"/>
    </location>
</feature>
<dbReference type="OrthoDB" id="5598396at2759"/>
<name>A0A0D0B8W1_9AGAM</name>
<dbReference type="AlphaFoldDB" id="A0A0D0B8W1"/>
<keyword evidence="1" id="KW-0233">DNA recombination</keyword>
<dbReference type="InterPro" id="IPR011010">
    <property type="entry name" value="DNA_brk_join_enz"/>
</dbReference>
<gene>
    <name evidence="2" type="ORF">CY34DRAFT_63089</name>
</gene>
<reference evidence="3" key="2">
    <citation type="submission" date="2015-01" db="EMBL/GenBank/DDBJ databases">
        <title>Evolutionary Origins and Diversification of the Mycorrhizal Mutualists.</title>
        <authorList>
            <consortium name="DOE Joint Genome Institute"/>
            <consortium name="Mycorrhizal Genomics Consortium"/>
            <person name="Kohler A."/>
            <person name="Kuo A."/>
            <person name="Nagy L.G."/>
            <person name="Floudas D."/>
            <person name="Copeland A."/>
            <person name="Barry K.W."/>
            <person name="Cichocki N."/>
            <person name="Veneault-Fourrey C."/>
            <person name="LaButti K."/>
            <person name="Lindquist E.A."/>
            <person name="Lipzen A."/>
            <person name="Lundell T."/>
            <person name="Morin E."/>
            <person name="Murat C."/>
            <person name="Riley R."/>
            <person name="Ohm R."/>
            <person name="Sun H."/>
            <person name="Tunlid A."/>
            <person name="Henrissat B."/>
            <person name="Grigoriev I.V."/>
            <person name="Hibbett D.S."/>
            <person name="Martin F."/>
        </authorList>
    </citation>
    <scope>NUCLEOTIDE SEQUENCE [LARGE SCALE GENOMIC DNA]</scope>
    <source>
        <strain evidence="3">UH-Slu-Lm8-n1</strain>
    </source>
</reference>
<proteinExistence type="predicted"/>
<keyword evidence="3" id="KW-1185">Reference proteome</keyword>
<evidence type="ECO:0000256" key="1">
    <source>
        <dbReference type="ARBA" id="ARBA00023172"/>
    </source>
</evidence>
<evidence type="ECO:0000313" key="3">
    <source>
        <dbReference type="Proteomes" id="UP000054485"/>
    </source>
</evidence>